<reference evidence="1 3" key="2">
    <citation type="submission" date="2018-10" db="EMBL/GenBank/DDBJ databases">
        <title>Whole Genome of Vibrio owensii strain 170502, isolated from Acute Hepatopancreatic Necrosis Disease (AHPND) shrimp.</title>
        <authorList>
            <person name="Yan M."/>
            <person name="Wang X."/>
            <person name="Wang Y."/>
        </authorList>
    </citation>
    <scope>NUCLEOTIDE SEQUENCE [LARGE SCALE GENOMIC DNA]</scope>
    <source>
        <strain evidence="1 3">1700302</strain>
    </source>
</reference>
<dbReference type="EMBL" id="CP045860">
    <property type="protein sequence ID" value="QGH49198.1"/>
    <property type="molecule type" value="Genomic_DNA"/>
</dbReference>
<evidence type="ECO:0000313" key="1">
    <source>
        <dbReference type="EMBL" id="AYO17049.1"/>
    </source>
</evidence>
<reference evidence="2" key="3">
    <citation type="submission" date="2019-11" db="EMBL/GenBank/DDBJ databases">
        <title>Complete genome sequence of Vibrio owensii SH-14 isolated from shrimp with acute hepatopancreatic necrosis diease.</title>
        <authorList>
            <person name="Liang X."/>
            <person name="Wang Y."/>
        </authorList>
    </citation>
    <scope>NUCLEOTIDE SEQUENCE</scope>
    <source>
        <strain evidence="2">SH14</strain>
    </source>
</reference>
<dbReference type="Proteomes" id="UP000390336">
    <property type="component" value="Chromosome 2"/>
</dbReference>
<evidence type="ECO:0000313" key="4">
    <source>
        <dbReference type="Proteomes" id="UP000390336"/>
    </source>
</evidence>
<gene>
    <name evidence="2" type="ORF">APZ19_18950</name>
    <name evidence="1" type="ORF">D0812_21925</name>
</gene>
<dbReference type="RefSeq" id="WP_054823396.1">
    <property type="nucleotide sequence ID" value="NZ_CP033138.1"/>
</dbReference>
<protein>
    <submittedName>
        <fullName evidence="2">Uncharacterized protein</fullName>
    </submittedName>
</protein>
<accession>A0AAP9GF83</accession>
<name>A0AAP9GF83_9VIBR</name>
<sequence>MPKDYEKVQEGFIAECEKQDLAPQEAIKSCAQLLMSLMVAAEESGVTIEFEGVGTVQVETRGAKS</sequence>
<dbReference type="EMBL" id="CP033138">
    <property type="protein sequence ID" value="AYO17049.1"/>
    <property type="molecule type" value="Genomic_DNA"/>
</dbReference>
<proteinExistence type="predicted"/>
<evidence type="ECO:0000313" key="2">
    <source>
        <dbReference type="EMBL" id="QGH49198.1"/>
    </source>
</evidence>
<dbReference type="Proteomes" id="UP000272136">
    <property type="component" value="Chromosome 2"/>
</dbReference>
<evidence type="ECO:0000313" key="3">
    <source>
        <dbReference type="Proteomes" id="UP000272136"/>
    </source>
</evidence>
<reference evidence="2 4" key="1">
    <citation type="journal article" date="2015" name="Genome Announc.">
        <title>Draft Genome Sequence of Vibrio owensii Strain SH-14, Which Causes Shrimp Acute Hepatopancreatic Necrosis Disease.</title>
        <authorList>
            <person name="Liu L."/>
            <person name="Xiao J."/>
            <person name="Xia X."/>
            <person name="Pan Y."/>
            <person name="Yan S."/>
            <person name="Wang Y."/>
        </authorList>
    </citation>
    <scope>NUCLEOTIDE SEQUENCE [LARGE SCALE GENOMIC DNA]</scope>
    <source>
        <strain evidence="2 4">SH14</strain>
    </source>
</reference>
<organism evidence="2 4">
    <name type="scientific">Vibrio owensii</name>
    <dbReference type="NCBI Taxonomy" id="696485"/>
    <lineage>
        <taxon>Bacteria</taxon>
        <taxon>Pseudomonadati</taxon>
        <taxon>Pseudomonadota</taxon>
        <taxon>Gammaproteobacteria</taxon>
        <taxon>Vibrionales</taxon>
        <taxon>Vibrionaceae</taxon>
        <taxon>Vibrio</taxon>
    </lineage>
</organism>
<keyword evidence="3" id="KW-1185">Reference proteome</keyword>
<dbReference type="AlphaFoldDB" id="A0AAP9GF83"/>